<dbReference type="AlphaFoldDB" id="A0A0K0E5P9"/>
<protein>
    <submittedName>
        <fullName evidence="2 3">Uncharacterized protein</fullName>
    </submittedName>
</protein>
<proteinExistence type="predicted"/>
<evidence type="ECO:0000313" key="2">
    <source>
        <dbReference type="WBParaSite" id="SSTP_0000483384.1"/>
    </source>
</evidence>
<dbReference type="Proteomes" id="UP000035681">
    <property type="component" value="Unplaced"/>
</dbReference>
<dbReference type="WBParaSite" id="TCONS_00001799.p1">
    <property type="protein sequence ID" value="TCONS_00001799.p1"/>
    <property type="gene ID" value="XLOC_001693"/>
</dbReference>
<sequence length="136" mass="15447">MWITGAESETCKLFSFRRGLFRINVSYDKESRYVFLFQSTALEFSHCYRCFGGCYSTGTDSEAFRLFWKKLGNALTLQLNLKHKKLFCAGLEAIALLELNLSMEALLERKKGCGFTRIKSGAWGFISEGLETVALL</sequence>
<reference evidence="2" key="1">
    <citation type="submission" date="2015-08" db="UniProtKB">
        <authorList>
            <consortium name="WormBaseParasite"/>
        </authorList>
    </citation>
    <scope>IDENTIFICATION</scope>
</reference>
<name>A0A0K0E5P9_STRER</name>
<dbReference type="WBParaSite" id="SSTP_0000483384.1">
    <property type="protein sequence ID" value="SSTP_0000483384.1"/>
    <property type="gene ID" value="SSTP_0000483384"/>
</dbReference>
<accession>A0A0K0E5P9</accession>
<evidence type="ECO:0000313" key="1">
    <source>
        <dbReference type="Proteomes" id="UP000035681"/>
    </source>
</evidence>
<keyword evidence="1" id="KW-1185">Reference proteome</keyword>
<evidence type="ECO:0000313" key="3">
    <source>
        <dbReference type="WBParaSite" id="TCONS_00001799.p1"/>
    </source>
</evidence>
<organism evidence="2">
    <name type="scientific">Strongyloides stercoralis</name>
    <name type="common">Threadworm</name>
    <dbReference type="NCBI Taxonomy" id="6248"/>
    <lineage>
        <taxon>Eukaryota</taxon>
        <taxon>Metazoa</taxon>
        <taxon>Ecdysozoa</taxon>
        <taxon>Nematoda</taxon>
        <taxon>Chromadorea</taxon>
        <taxon>Rhabditida</taxon>
        <taxon>Tylenchina</taxon>
        <taxon>Panagrolaimomorpha</taxon>
        <taxon>Strongyloidoidea</taxon>
        <taxon>Strongyloididae</taxon>
        <taxon>Strongyloides</taxon>
    </lineage>
</organism>